<protein>
    <recommendedName>
        <fullName evidence="3">HEPN domain-containing protein</fullName>
    </recommendedName>
</protein>
<name>A0A9X3FBQ1_9BACT</name>
<reference evidence="1" key="1">
    <citation type="submission" date="2022-11" db="EMBL/GenBank/DDBJ databases">
        <title>Marilongibacter aestuarii gen. nov., sp. nov., isolated from tidal flat sediment.</title>
        <authorList>
            <person name="Jiayan W."/>
        </authorList>
    </citation>
    <scope>NUCLEOTIDE SEQUENCE</scope>
    <source>
        <strain evidence="1">Z1-6</strain>
    </source>
</reference>
<organism evidence="1 2">
    <name type="scientific">Draconibacterium aestuarii</name>
    <dbReference type="NCBI Taxonomy" id="2998507"/>
    <lineage>
        <taxon>Bacteria</taxon>
        <taxon>Pseudomonadati</taxon>
        <taxon>Bacteroidota</taxon>
        <taxon>Bacteroidia</taxon>
        <taxon>Marinilabiliales</taxon>
        <taxon>Prolixibacteraceae</taxon>
        <taxon>Draconibacterium</taxon>
    </lineage>
</organism>
<dbReference type="RefSeq" id="WP_343335738.1">
    <property type="nucleotide sequence ID" value="NZ_JAPOHD010000069.1"/>
</dbReference>
<sequence length="130" mass="15024">MESWRKYFDEANAYSKTAFGSFNKSKFGSQVIYNLLSMAVENYLTALCSKIGQMPEHSGITAILRQVQKSMDIPEIFHVEARFINSFMNFCSLEVLETKDPSRSDLVRMLGFTDELKRFCEERLLQEEVA</sequence>
<proteinExistence type="predicted"/>
<dbReference type="AlphaFoldDB" id="A0A9X3FBQ1"/>
<gene>
    <name evidence="1" type="ORF">OU798_23880</name>
</gene>
<dbReference type="EMBL" id="JAPOHD010000069">
    <property type="protein sequence ID" value="MCY1723412.1"/>
    <property type="molecule type" value="Genomic_DNA"/>
</dbReference>
<evidence type="ECO:0008006" key="3">
    <source>
        <dbReference type="Google" id="ProtNLM"/>
    </source>
</evidence>
<dbReference type="Gene3D" id="1.20.120.330">
    <property type="entry name" value="Nucleotidyltransferases domain 2"/>
    <property type="match status" value="1"/>
</dbReference>
<evidence type="ECO:0000313" key="2">
    <source>
        <dbReference type="Proteomes" id="UP001145087"/>
    </source>
</evidence>
<dbReference type="SUPFAM" id="SSF81593">
    <property type="entry name" value="Nucleotidyltransferase substrate binding subunit/domain"/>
    <property type="match status" value="1"/>
</dbReference>
<accession>A0A9X3FBQ1</accession>
<keyword evidence="2" id="KW-1185">Reference proteome</keyword>
<evidence type="ECO:0000313" key="1">
    <source>
        <dbReference type="EMBL" id="MCY1723412.1"/>
    </source>
</evidence>
<comment type="caution">
    <text evidence="1">The sequence shown here is derived from an EMBL/GenBank/DDBJ whole genome shotgun (WGS) entry which is preliminary data.</text>
</comment>
<dbReference type="Proteomes" id="UP001145087">
    <property type="component" value="Unassembled WGS sequence"/>
</dbReference>